<dbReference type="Pfam" id="PF07885">
    <property type="entry name" value="Ion_trans_2"/>
    <property type="match status" value="1"/>
</dbReference>
<name>A0A0F5HK33_BACTR</name>
<dbReference type="STRING" id="1221996.QY95_01702"/>
<evidence type="ECO:0000256" key="1">
    <source>
        <dbReference type="SAM" id="Phobius"/>
    </source>
</evidence>
<dbReference type="OrthoDB" id="9813518at2"/>
<dbReference type="Proteomes" id="UP000031563">
    <property type="component" value="Unassembled WGS sequence"/>
</dbReference>
<sequence length="134" mass="15285">MTVMLFSAVIFCMTMSIKGMFTPGKSEHRYLSLHYFLYFGFLYLTITIGFALIYILLEMNGFKVWAEQEAVIASFWDKLLTSLYFSGITLFSVGYGDIVPEGAGRWAALIEAWVGYTIPTAFVVRTMLNKEINR</sequence>
<keyword evidence="1" id="KW-0472">Membrane</keyword>
<keyword evidence="1" id="KW-0812">Transmembrane</keyword>
<gene>
    <name evidence="3" type="ORF">QY95_01702</name>
</gene>
<keyword evidence="1" id="KW-1133">Transmembrane helix</keyword>
<keyword evidence="3" id="KW-0406">Ion transport</keyword>
<keyword evidence="3" id="KW-0813">Transport</keyword>
<feature type="transmembrane region" description="Helical" evidence="1">
    <location>
        <begin position="107"/>
        <end position="128"/>
    </location>
</feature>
<keyword evidence="4" id="KW-1185">Reference proteome</keyword>
<dbReference type="AlphaFoldDB" id="A0A0F5HK33"/>
<dbReference type="GO" id="GO:0034220">
    <property type="term" value="P:monoatomic ion transmembrane transport"/>
    <property type="evidence" value="ECO:0007669"/>
    <property type="project" value="UniProtKB-KW"/>
</dbReference>
<feature type="domain" description="Potassium channel" evidence="2">
    <location>
        <begin position="50"/>
        <end position="124"/>
    </location>
</feature>
<proteinExistence type="predicted"/>
<feature type="transmembrane region" description="Helical" evidence="1">
    <location>
        <begin position="78"/>
        <end position="95"/>
    </location>
</feature>
<dbReference type="InterPro" id="IPR013099">
    <property type="entry name" value="K_chnl_dom"/>
</dbReference>
<organism evidence="3 4">
    <name type="scientific">Bacillus thermotolerans</name>
    <name type="common">Quasibacillus thermotolerans</name>
    <dbReference type="NCBI Taxonomy" id="1221996"/>
    <lineage>
        <taxon>Bacteria</taxon>
        <taxon>Bacillati</taxon>
        <taxon>Bacillota</taxon>
        <taxon>Bacilli</taxon>
        <taxon>Bacillales</taxon>
        <taxon>Bacillaceae</taxon>
        <taxon>Bacillus</taxon>
    </lineage>
</organism>
<keyword evidence="3" id="KW-0407">Ion channel</keyword>
<accession>A0A0F5I3R3</accession>
<evidence type="ECO:0000313" key="3">
    <source>
        <dbReference type="EMBL" id="KKB40319.1"/>
    </source>
</evidence>
<comment type="caution">
    <text evidence="3">The sequence shown here is derived from an EMBL/GenBank/DDBJ whole genome shotgun (WGS) entry which is preliminary data.</text>
</comment>
<dbReference type="EMBL" id="JWIR02000030">
    <property type="protein sequence ID" value="KKB40319.1"/>
    <property type="molecule type" value="Genomic_DNA"/>
</dbReference>
<evidence type="ECO:0000259" key="2">
    <source>
        <dbReference type="Pfam" id="PF07885"/>
    </source>
</evidence>
<evidence type="ECO:0000313" key="4">
    <source>
        <dbReference type="Proteomes" id="UP000031563"/>
    </source>
</evidence>
<dbReference type="SUPFAM" id="SSF81324">
    <property type="entry name" value="Voltage-gated potassium channels"/>
    <property type="match status" value="1"/>
</dbReference>
<feature type="transmembrane region" description="Helical" evidence="1">
    <location>
        <begin position="35"/>
        <end position="57"/>
    </location>
</feature>
<dbReference type="Gene3D" id="1.10.287.70">
    <property type="match status" value="1"/>
</dbReference>
<reference evidence="3" key="1">
    <citation type="submission" date="2015-02" db="EMBL/GenBank/DDBJ databases">
        <title>Genome Assembly of Bacillaceae bacterium MTCC 8252.</title>
        <authorList>
            <person name="Verma A."/>
            <person name="Khatri I."/>
            <person name="Mual P."/>
            <person name="Subramanian S."/>
            <person name="Krishnamurthi S."/>
        </authorList>
    </citation>
    <scope>NUCLEOTIDE SEQUENCE [LARGE SCALE GENOMIC DNA]</scope>
    <source>
        <strain evidence="3">MTCC 8252</strain>
    </source>
</reference>
<accession>A0A0F5HK33</accession>
<dbReference type="RefSeq" id="WP_039238722.1">
    <property type="nucleotide sequence ID" value="NZ_JWIR02000030.1"/>
</dbReference>
<protein>
    <submittedName>
        <fullName evidence="3">Potassium channel protein</fullName>
    </submittedName>
</protein>